<dbReference type="Proteomes" id="UP000321393">
    <property type="component" value="Unassembled WGS sequence"/>
</dbReference>
<protein>
    <submittedName>
        <fullName evidence="1">Asp_protease_2 domain-containing protein</fullName>
    </submittedName>
</protein>
<dbReference type="PANTHER" id="PTHR12917">
    <property type="entry name" value="ASPARTYL PROTEASE DDI-RELATED"/>
    <property type="match status" value="1"/>
</dbReference>
<evidence type="ECO:0000313" key="2">
    <source>
        <dbReference type="Proteomes" id="UP000321393"/>
    </source>
</evidence>
<comment type="caution">
    <text evidence="1">The sequence shown here is derived from an EMBL/GenBank/DDBJ whole genome shotgun (WGS) entry which is preliminary data.</text>
</comment>
<reference evidence="1 2" key="1">
    <citation type="submission" date="2019-08" db="EMBL/GenBank/DDBJ databases">
        <title>Draft genome sequences of two oriental melons (Cucumis melo L. var makuwa).</title>
        <authorList>
            <person name="Kwon S.-Y."/>
        </authorList>
    </citation>
    <scope>NUCLEOTIDE SEQUENCE [LARGE SCALE GENOMIC DNA]</scope>
    <source>
        <strain evidence="2">cv. SW 3</strain>
        <tissue evidence="1">Leaf</tissue>
    </source>
</reference>
<dbReference type="InterPro" id="IPR021109">
    <property type="entry name" value="Peptidase_aspartic_dom_sf"/>
</dbReference>
<dbReference type="Pfam" id="PF08284">
    <property type="entry name" value="RVP_2"/>
    <property type="match status" value="1"/>
</dbReference>
<dbReference type="Gene3D" id="3.30.70.270">
    <property type="match status" value="1"/>
</dbReference>
<dbReference type="Gene3D" id="2.40.70.10">
    <property type="entry name" value="Acid Proteases"/>
    <property type="match status" value="1"/>
</dbReference>
<dbReference type="EMBL" id="SSTE01000542">
    <property type="protein sequence ID" value="KAA0067456.1"/>
    <property type="molecule type" value="Genomic_DNA"/>
</dbReference>
<dbReference type="OrthoDB" id="1939491at2759"/>
<name>A0A5A7VLT5_CUCMM</name>
<dbReference type="CDD" id="cd00303">
    <property type="entry name" value="retropepsin_like"/>
    <property type="match status" value="1"/>
</dbReference>
<proteinExistence type="predicted"/>
<dbReference type="AlphaFoldDB" id="A0A5A7VLT5"/>
<accession>A0A5A7VLT5</accession>
<dbReference type="PANTHER" id="PTHR12917:SF18">
    <property type="entry name" value="DNA DAMAGE-INDUCIBLE PROTEIN 1-LIKE"/>
    <property type="match status" value="1"/>
</dbReference>
<sequence length="425" mass="48112">MERGLLYVDTWTNQKQTKSTMIDSSATHNFITDAEARHLRLHWEKDSERMKVVNFVTLYIVRLVKRTTIKLRRWKGLVDFMVVKMDDFDLLLGMEFLLEHQVIPMPSVKCLVITGSFPIEPPSVAIPLGALGKVGETVPKDTLCIPEKYHGAMPKSWPKSLSMRRMIDHGIESPPEAKAPGKNAHRTMPPALADLQKLLNRLSGVKYFPKSNIRPRYCRVRATEEEGLETTCVTELRACESYVVPFSLIDANGGKYCSAQSVVLRSCPKLASSNRQSIEEFLKRASSLTELLKEEDIQWGGNLECQAAFDGLRQATIERPSLGVAGATKPPKVETEQFNLCLEEASRSMKERVDQKRCPLEFEWMIKLSINSAITPPTREIHKFLVKWKNPLVEVTSGEHVEDLEAWKQKTEELQLCQLTGTSTV</sequence>
<organism evidence="1 2">
    <name type="scientific">Cucumis melo var. makuwa</name>
    <name type="common">Oriental melon</name>
    <dbReference type="NCBI Taxonomy" id="1194695"/>
    <lineage>
        <taxon>Eukaryota</taxon>
        <taxon>Viridiplantae</taxon>
        <taxon>Streptophyta</taxon>
        <taxon>Embryophyta</taxon>
        <taxon>Tracheophyta</taxon>
        <taxon>Spermatophyta</taxon>
        <taxon>Magnoliopsida</taxon>
        <taxon>eudicotyledons</taxon>
        <taxon>Gunneridae</taxon>
        <taxon>Pentapetalae</taxon>
        <taxon>rosids</taxon>
        <taxon>fabids</taxon>
        <taxon>Cucurbitales</taxon>
        <taxon>Cucurbitaceae</taxon>
        <taxon>Benincaseae</taxon>
        <taxon>Cucumis</taxon>
    </lineage>
</organism>
<dbReference type="InterPro" id="IPR043128">
    <property type="entry name" value="Rev_trsase/Diguanyl_cyclase"/>
</dbReference>
<evidence type="ECO:0000313" key="1">
    <source>
        <dbReference type="EMBL" id="KAA0067456.1"/>
    </source>
</evidence>
<gene>
    <name evidence="1" type="ORF">E6C27_scaffold40G001220</name>
</gene>